<evidence type="ECO:0000259" key="8">
    <source>
        <dbReference type="Pfam" id="PF03876"/>
    </source>
</evidence>
<organism evidence="10 11">
    <name type="scientific">Polypedilum vanderplanki</name>
    <name type="common">Sleeping chironomid midge</name>
    <dbReference type="NCBI Taxonomy" id="319348"/>
    <lineage>
        <taxon>Eukaryota</taxon>
        <taxon>Metazoa</taxon>
        <taxon>Ecdysozoa</taxon>
        <taxon>Arthropoda</taxon>
        <taxon>Hexapoda</taxon>
        <taxon>Insecta</taxon>
        <taxon>Pterygota</taxon>
        <taxon>Neoptera</taxon>
        <taxon>Endopterygota</taxon>
        <taxon>Diptera</taxon>
        <taxon>Nematocera</taxon>
        <taxon>Chironomoidea</taxon>
        <taxon>Chironomidae</taxon>
        <taxon>Chironominae</taxon>
        <taxon>Polypedilum</taxon>
        <taxon>Polypedilum</taxon>
    </lineage>
</organism>
<dbReference type="Pfam" id="PF03876">
    <property type="entry name" value="SHS2_Rpb7-N"/>
    <property type="match status" value="1"/>
</dbReference>
<name>A0A9J6BQU0_POLVA</name>
<dbReference type="EMBL" id="JADBJN010000003">
    <property type="protein sequence ID" value="KAG5672114.1"/>
    <property type="molecule type" value="Genomic_DNA"/>
</dbReference>
<feature type="region of interest" description="Disordered" evidence="7">
    <location>
        <begin position="158"/>
        <end position="221"/>
    </location>
</feature>
<dbReference type="PANTHER" id="PTHR12709:SF1">
    <property type="entry name" value="DNA-DIRECTED RNA POLYMERASE III SUBUNIT RPC8"/>
    <property type="match status" value="1"/>
</dbReference>
<dbReference type="AlphaFoldDB" id="A0A9J6BQU0"/>
<dbReference type="InterPro" id="IPR005576">
    <property type="entry name" value="Rpb7-like_N"/>
</dbReference>
<dbReference type="SUPFAM" id="SSF50249">
    <property type="entry name" value="Nucleic acid-binding proteins"/>
    <property type="match status" value="1"/>
</dbReference>
<keyword evidence="4" id="KW-0804">Transcription</keyword>
<dbReference type="Proteomes" id="UP001107558">
    <property type="component" value="Chromosome 3"/>
</dbReference>
<feature type="domain" description="RNA polymerase III subunit Rpc25" evidence="9">
    <location>
        <begin position="84"/>
        <end position="204"/>
    </location>
</feature>
<evidence type="ECO:0000256" key="1">
    <source>
        <dbReference type="ARBA" id="ARBA00004123"/>
    </source>
</evidence>
<feature type="compositionally biased region" description="Low complexity" evidence="7">
    <location>
        <begin position="161"/>
        <end position="180"/>
    </location>
</feature>
<evidence type="ECO:0000313" key="10">
    <source>
        <dbReference type="EMBL" id="KAG5672114.1"/>
    </source>
</evidence>
<dbReference type="Gene3D" id="2.40.50.140">
    <property type="entry name" value="Nucleic acid-binding proteins"/>
    <property type="match status" value="1"/>
</dbReference>
<dbReference type="InterPro" id="IPR045113">
    <property type="entry name" value="Rpb7-like"/>
</dbReference>
<evidence type="ECO:0000259" key="9">
    <source>
        <dbReference type="Pfam" id="PF08292"/>
    </source>
</evidence>
<evidence type="ECO:0000256" key="3">
    <source>
        <dbReference type="ARBA" id="ARBA00022478"/>
    </source>
</evidence>
<proteinExistence type="inferred from homology"/>
<dbReference type="GO" id="GO:0006384">
    <property type="term" value="P:transcription initiation at RNA polymerase III promoter"/>
    <property type="evidence" value="ECO:0007669"/>
    <property type="project" value="TreeGrafter"/>
</dbReference>
<reference evidence="10" key="1">
    <citation type="submission" date="2021-03" db="EMBL/GenBank/DDBJ databases">
        <title>Chromosome level genome of the anhydrobiotic midge Polypedilum vanderplanki.</title>
        <authorList>
            <person name="Yoshida Y."/>
            <person name="Kikawada T."/>
            <person name="Gusev O."/>
        </authorList>
    </citation>
    <scope>NUCLEOTIDE SEQUENCE</scope>
    <source>
        <strain evidence="10">NIAS01</strain>
        <tissue evidence="10">Whole body or cell culture</tissue>
    </source>
</reference>
<dbReference type="GO" id="GO:0005666">
    <property type="term" value="C:RNA polymerase III complex"/>
    <property type="evidence" value="ECO:0007669"/>
    <property type="project" value="UniProtKB-ARBA"/>
</dbReference>
<dbReference type="OrthoDB" id="10256606at2759"/>
<comment type="subcellular location">
    <subcellularLocation>
        <location evidence="1">Nucleus</location>
    </subcellularLocation>
</comment>
<dbReference type="SUPFAM" id="SSF88798">
    <property type="entry name" value="N-terminal, heterodimerisation domain of RBP7 (RpoE)"/>
    <property type="match status" value="1"/>
</dbReference>
<protein>
    <recommendedName>
        <fullName evidence="6">RNA polymerase III subunit C25</fullName>
    </recommendedName>
</protein>
<sequence length="221" mass="25000">MFIITELKSTIKVDPSQFNKSLAEVSKNELNKKLANKVLHNVGLCISFREVVSFGDSCILPVDGSSHTDVIFRYIVFRPEISSLITGKIKSCTRDGIFVTLGFFDDIFIPKDELQHPSRFDEVENAWVWEYPLEDGAKHDLFMDVGETIKFRVIDEEFVESEPTGPPETNSESTSTNTNTDNMKPPYKIFGAINESGLGLDSWWTQNSGEVEDEEDDEEES</sequence>
<feature type="domain" description="RNA polymerase Rpb7-like N-terminal" evidence="8">
    <location>
        <begin position="10"/>
        <end position="63"/>
    </location>
</feature>
<dbReference type="FunFam" id="3.30.1490.120:FF:000002">
    <property type="entry name" value="DNA-directed RNA polymerase III subunit RPC8"/>
    <property type="match status" value="1"/>
</dbReference>
<dbReference type="Gene3D" id="3.30.1490.120">
    <property type="entry name" value="RNA polymerase Rpb7-like, N-terminal domain"/>
    <property type="match status" value="1"/>
</dbReference>
<evidence type="ECO:0000256" key="6">
    <source>
        <dbReference type="ARBA" id="ARBA00077605"/>
    </source>
</evidence>
<evidence type="ECO:0000256" key="5">
    <source>
        <dbReference type="ARBA" id="ARBA00023242"/>
    </source>
</evidence>
<evidence type="ECO:0000256" key="7">
    <source>
        <dbReference type="SAM" id="MobiDB-lite"/>
    </source>
</evidence>
<keyword evidence="5" id="KW-0539">Nucleus</keyword>
<dbReference type="InterPro" id="IPR012340">
    <property type="entry name" value="NA-bd_OB-fold"/>
</dbReference>
<dbReference type="InterPro" id="IPR013238">
    <property type="entry name" value="RNA_pol_III_Rbc25"/>
</dbReference>
<evidence type="ECO:0000256" key="2">
    <source>
        <dbReference type="ARBA" id="ARBA00009307"/>
    </source>
</evidence>
<keyword evidence="3" id="KW-0240">DNA-directed RNA polymerase</keyword>
<dbReference type="CDD" id="cd04330">
    <property type="entry name" value="RNAP_III_Rpc25_N"/>
    <property type="match status" value="1"/>
</dbReference>
<dbReference type="InterPro" id="IPR036898">
    <property type="entry name" value="RNA_pol_Rpb7-like_N_sf"/>
</dbReference>
<comment type="similarity">
    <text evidence="2">Belongs to the eukaryotic RPB7/RPC8 RNA polymerase subunit family.</text>
</comment>
<gene>
    <name evidence="10" type="ORF">PVAND_002269</name>
</gene>
<evidence type="ECO:0000313" key="11">
    <source>
        <dbReference type="Proteomes" id="UP001107558"/>
    </source>
</evidence>
<dbReference type="FunFam" id="2.40.50.140:FF:000221">
    <property type="entry name" value="DNA-directed RNA polymerase III subunit"/>
    <property type="match status" value="1"/>
</dbReference>
<keyword evidence="11" id="KW-1185">Reference proteome</keyword>
<comment type="caution">
    <text evidence="10">The sequence shown here is derived from an EMBL/GenBank/DDBJ whole genome shotgun (WGS) entry which is preliminary data.</text>
</comment>
<feature type="compositionally biased region" description="Acidic residues" evidence="7">
    <location>
        <begin position="210"/>
        <end position="221"/>
    </location>
</feature>
<accession>A0A9J6BQU0</accession>
<dbReference type="Pfam" id="PF08292">
    <property type="entry name" value="RNA_pol_Rbc25"/>
    <property type="match status" value="1"/>
</dbReference>
<dbReference type="PANTHER" id="PTHR12709">
    <property type="entry name" value="DNA-DIRECTED RNA POLYMERASE II, III"/>
    <property type="match status" value="1"/>
</dbReference>
<evidence type="ECO:0000256" key="4">
    <source>
        <dbReference type="ARBA" id="ARBA00023163"/>
    </source>
</evidence>